<proteinExistence type="inferred from homology"/>
<dbReference type="CDD" id="cd01638">
    <property type="entry name" value="CysQ"/>
    <property type="match status" value="1"/>
</dbReference>
<dbReference type="Proteomes" id="UP000199286">
    <property type="component" value="Unassembled WGS sequence"/>
</dbReference>
<dbReference type="RefSeq" id="WP_089881529.1">
    <property type="nucleotide sequence ID" value="NZ_FNPF01000004.1"/>
</dbReference>
<protein>
    <submittedName>
        <fullName evidence="3">Myo-inositol-1(Or 4)-monophosphatase</fullName>
    </submittedName>
</protein>
<name>A0A1H3I021_9RHOB</name>
<dbReference type="InterPro" id="IPR000760">
    <property type="entry name" value="Inositol_monophosphatase-like"/>
</dbReference>
<dbReference type="Gene3D" id="3.40.190.80">
    <property type="match status" value="1"/>
</dbReference>
<keyword evidence="4" id="KW-1185">Reference proteome</keyword>
<feature type="binding site" evidence="2">
    <location>
        <position position="67"/>
    </location>
    <ligand>
        <name>Mg(2+)</name>
        <dbReference type="ChEBI" id="CHEBI:18420"/>
        <label>1</label>
        <note>catalytic</note>
    </ligand>
</feature>
<dbReference type="AlphaFoldDB" id="A0A1H3I021"/>
<keyword evidence="2" id="KW-0479">Metal-binding</keyword>
<dbReference type="PANTHER" id="PTHR20854:SF4">
    <property type="entry name" value="INOSITOL-1-MONOPHOSPHATASE-RELATED"/>
    <property type="match status" value="1"/>
</dbReference>
<dbReference type="PRINTS" id="PR00377">
    <property type="entry name" value="IMPHPHTASES"/>
</dbReference>
<comment type="similarity">
    <text evidence="1">Belongs to the inositol monophosphatase superfamily.</text>
</comment>
<dbReference type="Pfam" id="PF00459">
    <property type="entry name" value="Inositol_P"/>
    <property type="match status" value="1"/>
</dbReference>
<evidence type="ECO:0000256" key="2">
    <source>
        <dbReference type="PIRSR" id="PIRSR600760-2"/>
    </source>
</evidence>
<dbReference type="SUPFAM" id="SSF56655">
    <property type="entry name" value="Carbohydrate phosphatase"/>
    <property type="match status" value="1"/>
</dbReference>
<evidence type="ECO:0000256" key="1">
    <source>
        <dbReference type="ARBA" id="ARBA00009759"/>
    </source>
</evidence>
<dbReference type="EMBL" id="FNPF01000004">
    <property type="protein sequence ID" value="SDY20449.1"/>
    <property type="molecule type" value="Genomic_DNA"/>
</dbReference>
<dbReference type="PANTHER" id="PTHR20854">
    <property type="entry name" value="INOSITOL MONOPHOSPHATASE"/>
    <property type="match status" value="1"/>
</dbReference>
<dbReference type="GO" id="GO:0046872">
    <property type="term" value="F:metal ion binding"/>
    <property type="evidence" value="ECO:0007669"/>
    <property type="project" value="UniProtKB-KW"/>
</dbReference>
<sequence length="257" mass="27791">MPENDLSLLIDAARRASEEAKAFIGRDLGVENKAADNSPVTRADLAVDRMLRESLLDARPRYGWLSEETPDDHARLDQEATFIVDPIDGTRAFIDGQKTWAHSLAVARGGVVTAGVVYLPMLDLLYTATTGAGAHLNGRPISVSGTDTLDAAEVLATKPTLDARHWPRGVPAVKRAHRPSLAYRLGLVAEGRFDAMLTLRPAWEWDIAAGSLIMAEAGATVTDRRGGPLRFNRPHPQTDGMLGANPALHAAFLDRMT</sequence>
<accession>A0A1H3I021</accession>
<feature type="binding site" evidence="2">
    <location>
        <position position="85"/>
    </location>
    <ligand>
        <name>Mg(2+)</name>
        <dbReference type="ChEBI" id="CHEBI:18420"/>
        <label>1</label>
        <note>catalytic</note>
    </ligand>
</feature>
<dbReference type="Gene3D" id="3.30.540.10">
    <property type="entry name" value="Fructose-1,6-Bisphosphatase, subunit A, domain 1"/>
    <property type="match status" value="1"/>
</dbReference>
<reference evidence="3 4" key="1">
    <citation type="submission" date="2016-10" db="EMBL/GenBank/DDBJ databases">
        <authorList>
            <person name="de Groot N.N."/>
        </authorList>
    </citation>
    <scope>NUCLEOTIDE SEQUENCE [LARGE SCALE GENOMIC DNA]</scope>
    <source>
        <strain evidence="3 4">DSM 26880</strain>
    </source>
</reference>
<evidence type="ECO:0000313" key="4">
    <source>
        <dbReference type="Proteomes" id="UP000199286"/>
    </source>
</evidence>
<feature type="binding site" evidence="2">
    <location>
        <position position="88"/>
    </location>
    <ligand>
        <name>Mg(2+)</name>
        <dbReference type="ChEBI" id="CHEBI:18420"/>
        <label>1</label>
        <note>catalytic</note>
    </ligand>
</feature>
<dbReference type="GO" id="GO:0007165">
    <property type="term" value="P:signal transduction"/>
    <property type="evidence" value="ECO:0007669"/>
    <property type="project" value="TreeGrafter"/>
</dbReference>
<dbReference type="GO" id="GO:0008934">
    <property type="term" value="F:inositol monophosphate 1-phosphatase activity"/>
    <property type="evidence" value="ECO:0007669"/>
    <property type="project" value="TreeGrafter"/>
</dbReference>
<organism evidence="3 4">
    <name type="scientific">Citreimonas salinaria</name>
    <dbReference type="NCBI Taxonomy" id="321339"/>
    <lineage>
        <taxon>Bacteria</taxon>
        <taxon>Pseudomonadati</taxon>
        <taxon>Pseudomonadota</taxon>
        <taxon>Alphaproteobacteria</taxon>
        <taxon>Rhodobacterales</taxon>
        <taxon>Roseobacteraceae</taxon>
        <taxon>Citreimonas</taxon>
    </lineage>
</organism>
<dbReference type="GO" id="GO:0006020">
    <property type="term" value="P:inositol metabolic process"/>
    <property type="evidence" value="ECO:0007669"/>
    <property type="project" value="TreeGrafter"/>
</dbReference>
<dbReference type="OrthoDB" id="9785695at2"/>
<dbReference type="STRING" id="321339.SAMN05444340_104242"/>
<feature type="binding site" evidence="2">
    <location>
        <position position="206"/>
    </location>
    <ligand>
        <name>Mg(2+)</name>
        <dbReference type="ChEBI" id="CHEBI:18420"/>
        <label>1</label>
        <note>catalytic</note>
    </ligand>
</feature>
<gene>
    <name evidence="3" type="ORF">SAMN05444340_104242</name>
</gene>
<keyword evidence="2" id="KW-0460">Magnesium</keyword>
<feature type="binding site" evidence="2">
    <location>
        <position position="87"/>
    </location>
    <ligand>
        <name>Mg(2+)</name>
        <dbReference type="ChEBI" id="CHEBI:18420"/>
        <label>1</label>
        <note>catalytic</note>
    </ligand>
</feature>
<evidence type="ECO:0000313" key="3">
    <source>
        <dbReference type="EMBL" id="SDY20449.1"/>
    </source>
</evidence>
<comment type="cofactor">
    <cofactor evidence="2">
        <name>Mg(2+)</name>
        <dbReference type="ChEBI" id="CHEBI:18420"/>
    </cofactor>
</comment>